<protein>
    <submittedName>
        <fullName evidence="2">Protein kinase-like domain protein</fullName>
    </submittedName>
</protein>
<evidence type="ECO:0000313" key="3">
    <source>
        <dbReference type="Proteomes" id="UP000076881"/>
    </source>
</evidence>
<dbReference type="SUPFAM" id="SSF56112">
    <property type="entry name" value="Protein kinase-like (PK-like)"/>
    <property type="match status" value="1"/>
</dbReference>
<dbReference type="OrthoDB" id="2831558at2759"/>
<sequence length="475" mass="52960">MPNCEEYSHVPFISNLLTGIFGISDDGLTLHRDGVATNNHVYMIHLAEPAKSELRPKDASLKPFTCPIPKGTSSLVVRILKVDNNKEDAIRVRNEVACFALARNAVAHIDPLHFPRIFSWDDTAISGLGSSSSGSSSYILEELKTGEAVSWDDVQALSHESLGHESLGHVCKQLARVTKALQDYELPASITGYGSIILNDAGELSSTKNIFRTGGLYLTYREYLKTVILRHLAGSEDIDILGGWRHVPQAPDLRKRIDAFVSDGLDVLVGKIPEHRPTLVHGDLTLPNILFDRSTNNLKAIVDFDFGHTGSPLTEYLYSFPEFYGLLLSVAEPMNGLRDLILNGYTGVTRPSLVVGKTWEVALAAEGAQRPSTIEGADIVSDVWWFGQELLQFHWMIPRLHERMSAEDKERSRNKSAMRLQTYLEHRGTSVVWGLGQEYRRVIIYNGHDDERFITVHKNLEFSEAMLNRPVLGSS</sequence>
<dbReference type="PANTHER" id="PTHR21310:SF15">
    <property type="entry name" value="AMINOGLYCOSIDE PHOSPHOTRANSFERASE DOMAIN-CONTAINING PROTEIN"/>
    <property type="match status" value="1"/>
</dbReference>
<comment type="caution">
    <text evidence="2">The sequence shown here is derived from an EMBL/GenBank/DDBJ whole genome shotgun (WGS) entry which is preliminary data.</text>
</comment>
<proteinExistence type="predicted"/>
<dbReference type="GO" id="GO:0016301">
    <property type="term" value="F:kinase activity"/>
    <property type="evidence" value="ECO:0007669"/>
    <property type="project" value="UniProtKB-KW"/>
</dbReference>
<dbReference type="Proteomes" id="UP000076881">
    <property type="component" value="Unassembled WGS sequence"/>
</dbReference>
<dbReference type="InterPro" id="IPR002575">
    <property type="entry name" value="Aminoglycoside_PTrfase"/>
</dbReference>
<organism evidence="2 3">
    <name type="scientific">Akanthomyces lecanii RCEF 1005</name>
    <dbReference type="NCBI Taxonomy" id="1081108"/>
    <lineage>
        <taxon>Eukaryota</taxon>
        <taxon>Fungi</taxon>
        <taxon>Dikarya</taxon>
        <taxon>Ascomycota</taxon>
        <taxon>Pezizomycotina</taxon>
        <taxon>Sordariomycetes</taxon>
        <taxon>Hypocreomycetidae</taxon>
        <taxon>Hypocreales</taxon>
        <taxon>Cordycipitaceae</taxon>
        <taxon>Akanthomyces</taxon>
        <taxon>Cordyceps confragosa</taxon>
    </lineage>
</organism>
<keyword evidence="2" id="KW-0418">Kinase</keyword>
<dbReference type="EMBL" id="AZHF01000001">
    <property type="protein sequence ID" value="OAA80506.1"/>
    <property type="molecule type" value="Genomic_DNA"/>
</dbReference>
<accession>A0A162KKQ0</accession>
<dbReference type="AlphaFoldDB" id="A0A162KKQ0"/>
<dbReference type="InterPro" id="IPR011009">
    <property type="entry name" value="Kinase-like_dom_sf"/>
</dbReference>
<keyword evidence="2" id="KW-0808">Transferase</keyword>
<gene>
    <name evidence="2" type="ORF">LEL_00051</name>
</gene>
<dbReference type="InterPro" id="IPR051678">
    <property type="entry name" value="AGP_Transferase"/>
</dbReference>
<evidence type="ECO:0000259" key="1">
    <source>
        <dbReference type="Pfam" id="PF01636"/>
    </source>
</evidence>
<keyword evidence="3" id="KW-1185">Reference proteome</keyword>
<name>A0A162KKQ0_CORDF</name>
<dbReference type="PANTHER" id="PTHR21310">
    <property type="entry name" value="AMINOGLYCOSIDE PHOSPHOTRANSFERASE-RELATED-RELATED"/>
    <property type="match status" value="1"/>
</dbReference>
<dbReference type="Pfam" id="PF01636">
    <property type="entry name" value="APH"/>
    <property type="match status" value="1"/>
</dbReference>
<reference evidence="2 3" key="1">
    <citation type="journal article" date="2016" name="Genome Biol. Evol.">
        <title>Divergent and convergent evolution of fungal pathogenicity.</title>
        <authorList>
            <person name="Shang Y."/>
            <person name="Xiao G."/>
            <person name="Zheng P."/>
            <person name="Cen K."/>
            <person name="Zhan S."/>
            <person name="Wang C."/>
        </authorList>
    </citation>
    <scope>NUCLEOTIDE SEQUENCE [LARGE SCALE GENOMIC DNA]</scope>
    <source>
        <strain evidence="2 3">RCEF 1005</strain>
    </source>
</reference>
<evidence type="ECO:0000313" key="2">
    <source>
        <dbReference type="EMBL" id="OAA80506.1"/>
    </source>
</evidence>
<dbReference type="Gene3D" id="3.90.1200.10">
    <property type="match status" value="1"/>
</dbReference>
<dbReference type="STRING" id="1081108.A0A162KKQ0"/>
<feature type="domain" description="Aminoglycoside phosphotransferase" evidence="1">
    <location>
        <begin position="79"/>
        <end position="316"/>
    </location>
</feature>